<protein>
    <recommendedName>
        <fullName evidence="3">Peptidase A2 domain-containing protein</fullName>
    </recommendedName>
</protein>
<sequence>MQLDTGACISAMSISQFRKVSPQAKIERGNVILRAFAVELIKPVFETAVVVKYKDQ</sequence>
<dbReference type="AlphaFoldDB" id="A0A4Y2BAE2"/>
<organism evidence="1 2">
    <name type="scientific">Araneus ventricosus</name>
    <name type="common">Orbweaver spider</name>
    <name type="synonym">Epeira ventricosa</name>
    <dbReference type="NCBI Taxonomy" id="182803"/>
    <lineage>
        <taxon>Eukaryota</taxon>
        <taxon>Metazoa</taxon>
        <taxon>Ecdysozoa</taxon>
        <taxon>Arthropoda</taxon>
        <taxon>Chelicerata</taxon>
        <taxon>Arachnida</taxon>
        <taxon>Araneae</taxon>
        <taxon>Araneomorphae</taxon>
        <taxon>Entelegynae</taxon>
        <taxon>Araneoidea</taxon>
        <taxon>Araneidae</taxon>
        <taxon>Araneus</taxon>
    </lineage>
</organism>
<accession>A0A4Y2BAE2</accession>
<feature type="non-terminal residue" evidence="1">
    <location>
        <position position="56"/>
    </location>
</feature>
<reference evidence="1 2" key="1">
    <citation type="journal article" date="2019" name="Sci. Rep.">
        <title>Orb-weaving spider Araneus ventricosus genome elucidates the spidroin gene catalogue.</title>
        <authorList>
            <person name="Kono N."/>
            <person name="Nakamura H."/>
            <person name="Ohtoshi R."/>
            <person name="Moran D.A.P."/>
            <person name="Shinohara A."/>
            <person name="Yoshida Y."/>
            <person name="Fujiwara M."/>
            <person name="Mori M."/>
            <person name="Tomita M."/>
            <person name="Arakawa K."/>
        </authorList>
    </citation>
    <scope>NUCLEOTIDE SEQUENCE [LARGE SCALE GENOMIC DNA]</scope>
</reference>
<keyword evidence="2" id="KW-1185">Reference proteome</keyword>
<proteinExistence type="predicted"/>
<evidence type="ECO:0000313" key="1">
    <source>
        <dbReference type="EMBL" id="GBL88737.1"/>
    </source>
</evidence>
<dbReference type="Proteomes" id="UP000499080">
    <property type="component" value="Unassembled WGS sequence"/>
</dbReference>
<comment type="caution">
    <text evidence="1">The sequence shown here is derived from an EMBL/GenBank/DDBJ whole genome shotgun (WGS) entry which is preliminary data.</text>
</comment>
<dbReference type="EMBL" id="BGPR01082816">
    <property type="protein sequence ID" value="GBL88737.1"/>
    <property type="molecule type" value="Genomic_DNA"/>
</dbReference>
<evidence type="ECO:0000313" key="2">
    <source>
        <dbReference type="Proteomes" id="UP000499080"/>
    </source>
</evidence>
<evidence type="ECO:0008006" key="3">
    <source>
        <dbReference type="Google" id="ProtNLM"/>
    </source>
</evidence>
<name>A0A4Y2BAE2_ARAVE</name>
<gene>
    <name evidence="1" type="ORF">AVEN_184546_1</name>
</gene>